<keyword evidence="2" id="KW-1185">Reference proteome</keyword>
<proteinExistence type="predicted"/>
<sequence length="125" mass="13274">MSTFSTDSESSGLHTDVVVINTQKHQLLSGCSPGFTYLSRAGLLLLLSITEAAEPLPSRTDCTMATGRTGGSEVQTSQVEVIATASSPPMPPPFPPPRTPGLTGSSLMSIMHFSLCTETETIYRR</sequence>
<dbReference type="Proteomes" id="UP001352852">
    <property type="component" value="Unassembled WGS sequence"/>
</dbReference>
<evidence type="ECO:0000313" key="1">
    <source>
        <dbReference type="EMBL" id="MED6279005.1"/>
    </source>
</evidence>
<organism evidence="1 2">
    <name type="scientific">Characodon lateralis</name>
    <dbReference type="NCBI Taxonomy" id="208331"/>
    <lineage>
        <taxon>Eukaryota</taxon>
        <taxon>Metazoa</taxon>
        <taxon>Chordata</taxon>
        <taxon>Craniata</taxon>
        <taxon>Vertebrata</taxon>
        <taxon>Euteleostomi</taxon>
        <taxon>Actinopterygii</taxon>
        <taxon>Neopterygii</taxon>
        <taxon>Teleostei</taxon>
        <taxon>Neoteleostei</taxon>
        <taxon>Acanthomorphata</taxon>
        <taxon>Ovalentaria</taxon>
        <taxon>Atherinomorphae</taxon>
        <taxon>Cyprinodontiformes</taxon>
        <taxon>Goodeidae</taxon>
        <taxon>Characodon</taxon>
    </lineage>
</organism>
<gene>
    <name evidence="1" type="ORF">CHARACLAT_030062</name>
</gene>
<comment type="caution">
    <text evidence="1">The sequence shown here is derived from an EMBL/GenBank/DDBJ whole genome shotgun (WGS) entry which is preliminary data.</text>
</comment>
<accession>A0ABU7DWN0</accession>
<evidence type="ECO:0000313" key="2">
    <source>
        <dbReference type="Proteomes" id="UP001352852"/>
    </source>
</evidence>
<dbReference type="EMBL" id="JAHUTJ010037208">
    <property type="protein sequence ID" value="MED6279005.1"/>
    <property type="molecule type" value="Genomic_DNA"/>
</dbReference>
<reference evidence="1 2" key="1">
    <citation type="submission" date="2021-06" db="EMBL/GenBank/DDBJ databases">
        <authorList>
            <person name="Palmer J.M."/>
        </authorList>
    </citation>
    <scope>NUCLEOTIDE SEQUENCE [LARGE SCALE GENOMIC DNA]</scope>
    <source>
        <strain evidence="1 2">CL_MEX2019</strain>
        <tissue evidence="1">Muscle</tissue>
    </source>
</reference>
<name>A0ABU7DWN0_9TELE</name>
<protein>
    <submittedName>
        <fullName evidence="1">Uncharacterized protein</fullName>
    </submittedName>
</protein>